<dbReference type="PANTHER" id="PTHR35128:SF1">
    <property type="entry name" value="SECRETION-REGULATING GUANINE NUCLEOTIDE EXCHANGE FACTOR"/>
    <property type="match status" value="1"/>
</dbReference>
<dbReference type="FunCoup" id="A0A251T1T1">
    <property type="interactions" value="1042"/>
</dbReference>
<proteinExistence type="predicted"/>
<dbReference type="InterPro" id="IPR029058">
    <property type="entry name" value="AB_hydrolase_fold"/>
</dbReference>
<dbReference type="Gramene" id="mRNA:HanXRQr2_Chr12g0537341">
    <property type="protein sequence ID" value="CDS:HanXRQr2_Chr12g0537341.1"/>
    <property type="gene ID" value="HanXRQr2_Chr12g0537341"/>
</dbReference>
<dbReference type="InParanoid" id="A0A251T1T1"/>
<keyword evidence="4" id="KW-1185">Reference proteome</keyword>
<dbReference type="EMBL" id="CM007901">
    <property type="protein sequence ID" value="OTG05087.1"/>
    <property type="molecule type" value="Genomic_DNA"/>
</dbReference>
<sequence>MYNKSGTKWQKRFTKMHNIRLPLFITIIALIFVILVLGIDKKKPNSQLRLGLANKKDTSLDPTVKILNGTEVIWQIPDSPRSILFIAHGCNGRAANFWDKSPNCDHCVGLPEERAIVIEALARKFAVVAVSSRGKCWSLMKETFVVERVIKWWVKKQNLESLPLVALGASSGGYFVSMLASKMRFSSIVVMIAEGVFEDIDVTKAYPPTLFVHMPKDKRRKKLIDVNLEVMRREGVDVAEIKCLELPLSPTFLADRVPGLDRRISEELFDMFKEKGFVDEKGYLVNDGRVIPWKEAMSERKLILANKVLVNYIQEELNLAFAYHEMTSLQSEQMFNWFESHL</sequence>
<dbReference type="Proteomes" id="UP000215914">
    <property type="component" value="Chromosome 12"/>
</dbReference>
<dbReference type="OrthoDB" id="10022521at2759"/>
<dbReference type="OMA" id="SKMLMKN"/>
<evidence type="ECO:0000313" key="4">
    <source>
        <dbReference type="Proteomes" id="UP000215914"/>
    </source>
</evidence>
<dbReference type="PANTHER" id="PTHR35128">
    <property type="entry name" value="SECRETION-REGULATING GUANINE NUCLEOTIDE EXCHANGE FACTOR"/>
    <property type="match status" value="1"/>
</dbReference>
<name>A0A251T1T1_HELAN</name>
<reference evidence="2 4" key="1">
    <citation type="journal article" date="2017" name="Nature">
        <title>The sunflower genome provides insights into oil metabolism, flowering and Asterid evolution.</title>
        <authorList>
            <person name="Badouin H."/>
            <person name="Gouzy J."/>
            <person name="Grassa C.J."/>
            <person name="Murat F."/>
            <person name="Staton S.E."/>
            <person name="Cottret L."/>
            <person name="Lelandais-Briere C."/>
            <person name="Owens G.L."/>
            <person name="Carrere S."/>
            <person name="Mayjonade B."/>
            <person name="Legrand L."/>
            <person name="Gill N."/>
            <person name="Kane N.C."/>
            <person name="Bowers J.E."/>
            <person name="Hubner S."/>
            <person name="Bellec A."/>
            <person name="Berard A."/>
            <person name="Berges H."/>
            <person name="Blanchet N."/>
            <person name="Boniface M.C."/>
            <person name="Brunel D."/>
            <person name="Catrice O."/>
            <person name="Chaidir N."/>
            <person name="Claudel C."/>
            <person name="Donnadieu C."/>
            <person name="Faraut T."/>
            <person name="Fievet G."/>
            <person name="Helmstetter N."/>
            <person name="King M."/>
            <person name="Knapp S.J."/>
            <person name="Lai Z."/>
            <person name="Le Paslier M.C."/>
            <person name="Lippi Y."/>
            <person name="Lorenzon L."/>
            <person name="Mandel J.R."/>
            <person name="Marage G."/>
            <person name="Marchand G."/>
            <person name="Marquand E."/>
            <person name="Bret-Mestries E."/>
            <person name="Morien E."/>
            <person name="Nambeesan S."/>
            <person name="Nguyen T."/>
            <person name="Pegot-Espagnet P."/>
            <person name="Pouilly N."/>
            <person name="Raftis F."/>
            <person name="Sallet E."/>
            <person name="Schiex T."/>
            <person name="Thomas J."/>
            <person name="Vandecasteele C."/>
            <person name="Vares D."/>
            <person name="Vear F."/>
            <person name="Vautrin S."/>
            <person name="Crespi M."/>
            <person name="Mangin B."/>
            <person name="Burke J.M."/>
            <person name="Salse J."/>
            <person name="Munos S."/>
            <person name="Vincourt P."/>
            <person name="Rieseberg L.H."/>
            <person name="Langlade N.B."/>
        </authorList>
    </citation>
    <scope>NUCLEOTIDE SEQUENCE [LARGE SCALE GENOMIC DNA]</scope>
    <source>
        <strain evidence="4">cv. SF193</strain>
        <tissue evidence="2">Leaves</tissue>
    </source>
</reference>
<evidence type="ECO:0000313" key="3">
    <source>
        <dbReference type="EMBL" id="OTG05087.1"/>
    </source>
</evidence>
<reference evidence="3" key="2">
    <citation type="submission" date="2017-02" db="EMBL/GenBank/DDBJ databases">
        <title>Sunflower complete genome.</title>
        <authorList>
            <person name="Langlade N."/>
            <person name="Munos S."/>
        </authorList>
    </citation>
    <scope>NUCLEOTIDE SEQUENCE [LARGE SCALE GENOMIC DNA]</scope>
    <source>
        <tissue evidence="3">Leaves</tissue>
    </source>
</reference>
<evidence type="ECO:0000313" key="2">
    <source>
        <dbReference type="EMBL" id="KAF5777577.1"/>
    </source>
</evidence>
<dbReference type="GO" id="GO:0016787">
    <property type="term" value="F:hydrolase activity"/>
    <property type="evidence" value="ECO:0007669"/>
    <property type="project" value="UniProtKB-KW"/>
</dbReference>
<dbReference type="EMBL" id="MNCJ02000327">
    <property type="protein sequence ID" value="KAF5777577.1"/>
    <property type="molecule type" value="Genomic_DNA"/>
</dbReference>
<keyword evidence="1" id="KW-1133">Transmembrane helix</keyword>
<protein>
    <submittedName>
        <fullName evidence="2">Alpha/Beta hydrolase</fullName>
    </submittedName>
</protein>
<keyword evidence="1" id="KW-0812">Transmembrane</keyword>
<evidence type="ECO:0000256" key="1">
    <source>
        <dbReference type="SAM" id="Phobius"/>
    </source>
</evidence>
<accession>A0A251T1T1</accession>
<gene>
    <name evidence="3" type="ORF">HannXRQ_Chr12g0369651</name>
    <name evidence="2" type="ORF">HanXRQr2_Chr12g0537341</name>
</gene>
<dbReference type="STRING" id="4232.A0A251T1T1"/>
<feature type="transmembrane region" description="Helical" evidence="1">
    <location>
        <begin position="21"/>
        <end position="39"/>
    </location>
</feature>
<dbReference type="AlphaFoldDB" id="A0A251T1T1"/>
<dbReference type="SUPFAM" id="SSF53474">
    <property type="entry name" value="alpha/beta-Hydrolases"/>
    <property type="match status" value="1"/>
</dbReference>
<keyword evidence="1" id="KW-0472">Membrane</keyword>
<dbReference type="Gene3D" id="3.40.50.1820">
    <property type="entry name" value="alpha/beta hydrolase"/>
    <property type="match status" value="1"/>
</dbReference>
<reference evidence="2" key="3">
    <citation type="submission" date="2020-06" db="EMBL/GenBank/DDBJ databases">
        <title>Helianthus annuus Genome sequencing and assembly Release 2.</title>
        <authorList>
            <person name="Gouzy J."/>
            <person name="Langlade N."/>
            <person name="Munos S."/>
        </authorList>
    </citation>
    <scope>NUCLEOTIDE SEQUENCE</scope>
    <source>
        <tissue evidence="2">Leaves</tissue>
    </source>
</reference>
<keyword evidence="2" id="KW-0378">Hydrolase</keyword>
<organism evidence="3 4">
    <name type="scientific">Helianthus annuus</name>
    <name type="common">Common sunflower</name>
    <dbReference type="NCBI Taxonomy" id="4232"/>
    <lineage>
        <taxon>Eukaryota</taxon>
        <taxon>Viridiplantae</taxon>
        <taxon>Streptophyta</taxon>
        <taxon>Embryophyta</taxon>
        <taxon>Tracheophyta</taxon>
        <taxon>Spermatophyta</taxon>
        <taxon>Magnoliopsida</taxon>
        <taxon>eudicotyledons</taxon>
        <taxon>Gunneridae</taxon>
        <taxon>Pentapetalae</taxon>
        <taxon>asterids</taxon>
        <taxon>campanulids</taxon>
        <taxon>Asterales</taxon>
        <taxon>Asteraceae</taxon>
        <taxon>Asteroideae</taxon>
        <taxon>Heliantheae alliance</taxon>
        <taxon>Heliantheae</taxon>
        <taxon>Helianthus</taxon>
    </lineage>
</organism>